<reference evidence="2" key="1">
    <citation type="submission" date="2020-05" db="UniProtKB">
        <authorList>
            <consortium name="EnsemblMetazoa"/>
        </authorList>
    </citation>
    <scope>IDENTIFICATION</scope>
    <source>
        <strain evidence="2">TTRI</strain>
    </source>
</reference>
<evidence type="ECO:0000313" key="3">
    <source>
        <dbReference type="Proteomes" id="UP000078200"/>
    </source>
</evidence>
<dbReference type="Proteomes" id="UP000078200">
    <property type="component" value="Unassembled WGS sequence"/>
</dbReference>
<accession>A0A1A9VAM5</accession>
<keyword evidence="3" id="KW-1185">Reference proteome</keyword>
<sequence>MKTKTKTERWSLDGQLSKSIDLDRRCPRAPSNKTKSAKSQHKNSGFTPNASTKTFNQHCNKINNGNNNNNNNKQHYKMKSVSQDYSAIDGLDKLGLVVAELNIAQS</sequence>
<name>A0A1A9VAM5_GLOAU</name>
<dbReference type="AlphaFoldDB" id="A0A1A9VAM5"/>
<dbReference type="EnsemblMetazoa" id="GAUT031193-RA">
    <property type="protein sequence ID" value="GAUT031193-PA"/>
    <property type="gene ID" value="GAUT031193"/>
</dbReference>
<dbReference type="VEuPathDB" id="VectorBase:GAUT031193"/>
<protein>
    <submittedName>
        <fullName evidence="2">Uncharacterized protein</fullName>
    </submittedName>
</protein>
<feature type="compositionally biased region" description="Low complexity" evidence="1">
    <location>
        <begin position="56"/>
        <end position="72"/>
    </location>
</feature>
<proteinExistence type="predicted"/>
<organism evidence="2 3">
    <name type="scientific">Glossina austeni</name>
    <name type="common">Savannah tsetse fly</name>
    <dbReference type="NCBI Taxonomy" id="7395"/>
    <lineage>
        <taxon>Eukaryota</taxon>
        <taxon>Metazoa</taxon>
        <taxon>Ecdysozoa</taxon>
        <taxon>Arthropoda</taxon>
        <taxon>Hexapoda</taxon>
        <taxon>Insecta</taxon>
        <taxon>Pterygota</taxon>
        <taxon>Neoptera</taxon>
        <taxon>Endopterygota</taxon>
        <taxon>Diptera</taxon>
        <taxon>Brachycera</taxon>
        <taxon>Muscomorpha</taxon>
        <taxon>Hippoboscoidea</taxon>
        <taxon>Glossinidae</taxon>
        <taxon>Glossina</taxon>
    </lineage>
</organism>
<feature type="compositionally biased region" description="Basic and acidic residues" evidence="1">
    <location>
        <begin position="1"/>
        <end position="11"/>
    </location>
</feature>
<feature type="compositionally biased region" description="Polar residues" evidence="1">
    <location>
        <begin position="42"/>
        <end position="55"/>
    </location>
</feature>
<evidence type="ECO:0000256" key="1">
    <source>
        <dbReference type="SAM" id="MobiDB-lite"/>
    </source>
</evidence>
<evidence type="ECO:0000313" key="2">
    <source>
        <dbReference type="EnsemblMetazoa" id="GAUT031193-PA"/>
    </source>
</evidence>
<feature type="region of interest" description="Disordered" evidence="1">
    <location>
        <begin position="1"/>
        <end position="74"/>
    </location>
</feature>